<keyword evidence="2" id="KW-1185">Reference proteome</keyword>
<protein>
    <submittedName>
        <fullName evidence="1">Uncharacterized protein</fullName>
    </submittedName>
</protein>
<reference evidence="1" key="1">
    <citation type="submission" date="2021-06" db="EMBL/GenBank/DDBJ databases">
        <authorList>
            <person name="Hodson N. C."/>
            <person name="Mongue J. A."/>
            <person name="Jaron S. K."/>
        </authorList>
    </citation>
    <scope>NUCLEOTIDE SEQUENCE</scope>
</reference>
<evidence type="ECO:0000313" key="2">
    <source>
        <dbReference type="Proteomes" id="UP000708208"/>
    </source>
</evidence>
<dbReference type="Proteomes" id="UP000708208">
    <property type="component" value="Unassembled WGS sequence"/>
</dbReference>
<sequence>MNYKPDISTISLTTQRPNINTISLTTTEVSAFNPMGSYK</sequence>
<accession>A0A8J2L5M5</accession>
<feature type="non-terminal residue" evidence="1">
    <location>
        <position position="39"/>
    </location>
</feature>
<gene>
    <name evidence="1" type="ORF">AFUS01_LOCUS39040</name>
</gene>
<comment type="caution">
    <text evidence="1">The sequence shown here is derived from an EMBL/GenBank/DDBJ whole genome shotgun (WGS) entry which is preliminary data.</text>
</comment>
<organism evidence="1 2">
    <name type="scientific">Allacma fusca</name>
    <dbReference type="NCBI Taxonomy" id="39272"/>
    <lineage>
        <taxon>Eukaryota</taxon>
        <taxon>Metazoa</taxon>
        <taxon>Ecdysozoa</taxon>
        <taxon>Arthropoda</taxon>
        <taxon>Hexapoda</taxon>
        <taxon>Collembola</taxon>
        <taxon>Symphypleona</taxon>
        <taxon>Sminthuridae</taxon>
        <taxon>Allacma</taxon>
    </lineage>
</organism>
<name>A0A8J2L5M5_9HEXA</name>
<dbReference type="AlphaFoldDB" id="A0A8J2L5M5"/>
<dbReference type="EMBL" id="CAJVCH010550377">
    <property type="protein sequence ID" value="CAG7829165.1"/>
    <property type="molecule type" value="Genomic_DNA"/>
</dbReference>
<proteinExistence type="predicted"/>
<evidence type="ECO:0000313" key="1">
    <source>
        <dbReference type="EMBL" id="CAG7829165.1"/>
    </source>
</evidence>